<dbReference type="InterPro" id="IPR043128">
    <property type="entry name" value="Rev_trsase/Diguanyl_cyclase"/>
</dbReference>
<keyword evidence="4" id="KW-0540">Nuclease</keyword>
<dbReference type="InterPro" id="IPR021109">
    <property type="entry name" value="Peptidase_aspartic_dom_sf"/>
</dbReference>
<evidence type="ECO:0000259" key="11">
    <source>
        <dbReference type="PROSITE" id="PS50878"/>
    </source>
</evidence>
<dbReference type="Proteomes" id="UP000326396">
    <property type="component" value="Linkage Group LG5"/>
</dbReference>
<dbReference type="CDD" id="cd00303">
    <property type="entry name" value="retropepsin_like"/>
    <property type="match status" value="1"/>
</dbReference>
<dbReference type="CDD" id="cd01647">
    <property type="entry name" value="RT_LTR"/>
    <property type="match status" value="1"/>
</dbReference>
<keyword evidence="8" id="KW-0863">Zinc-finger</keyword>
<keyword evidence="5" id="KW-0255">Endonuclease</keyword>
<evidence type="ECO:0000256" key="5">
    <source>
        <dbReference type="ARBA" id="ARBA00022759"/>
    </source>
</evidence>
<evidence type="ECO:0000256" key="2">
    <source>
        <dbReference type="ARBA" id="ARBA00022679"/>
    </source>
</evidence>
<protein>
    <recommendedName>
        <fullName evidence="1">RNA-directed DNA polymerase</fullName>
        <ecNumber evidence="1">2.7.7.49</ecNumber>
    </recommendedName>
</protein>
<name>A0A5N6MNC3_9ASTR</name>
<keyword evidence="3" id="KW-0548">Nucleotidyltransferase</keyword>
<evidence type="ECO:0000313" key="12">
    <source>
        <dbReference type="EMBL" id="KAD3641750.1"/>
    </source>
</evidence>
<evidence type="ECO:0000256" key="6">
    <source>
        <dbReference type="ARBA" id="ARBA00022801"/>
    </source>
</evidence>
<evidence type="ECO:0000256" key="3">
    <source>
        <dbReference type="ARBA" id="ARBA00022695"/>
    </source>
</evidence>
<dbReference type="Gene3D" id="4.10.60.10">
    <property type="entry name" value="Zinc finger, CCHC-type"/>
    <property type="match status" value="1"/>
</dbReference>
<dbReference type="GO" id="GO:0003964">
    <property type="term" value="F:RNA-directed DNA polymerase activity"/>
    <property type="evidence" value="ECO:0007669"/>
    <property type="project" value="UniProtKB-KW"/>
</dbReference>
<dbReference type="InterPro" id="IPR045358">
    <property type="entry name" value="Ty3_capsid"/>
</dbReference>
<reference evidence="12 13" key="1">
    <citation type="submission" date="2019-05" db="EMBL/GenBank/DDBJ databases">
        <title>Mikania micrantha, genome provides insights into the molecular mechanism of rapid growth.</title>
        <authorList>
            <person name="Liu B."/>
        </authorList>
    </citation>
    <scope>NUCLEOTIDE SEQUENCE [LARGE SCALE GENOMIC DNA]</scope>
    <source>
        <strain evidence="12">NLD-2019</strain>
        <tissue evidence="12">Leaf</tissue>
    </source>
</reference>
<keyword evidence="6" id="KW-0378">Hydrolase</keyword>
<proteinExistence type="predicted"/>
<dbReference type="Pfam" id="PF00078">
    <property type="entry name" value="RVT_1"/>
    <property type="match status" value="1"/>
</dbReference>
<evidence type="ECO:0000256" key="1">
    <source>
        <dbReference type="ARBA" id="ARBA00012493"/>
    </source>
</evidence>
<evidence type="ECO:0000259" key="10">
    <source>
        <dbReference type="PROSITE" id="PS50158"/>
    </source>
</evidence>
<dbReference type="Gene3D" id="3.10.10.10">
    <property type="entry name" value="HIV Type 1 Reverse Transcriptase, subunit A, domain 1"/>
    <property type="match status" value="1"/>
</dbReference>
<feature type="domain" description="Reverse transcriptase" evidence="11">
    <location>
        <begin position="603"/>
        <end position="782"/>
    </location>
</feature>
<organism evidence="12 13">
    <name type="scientific">Mikania micrantha</name>
    <name type="common">bitter vine</name>
    <dbReference type="NCBI Taxonomy" id="192012"/>
    <lineage>
        <taxon>Eukaryota</taxon>
        <taxon>Viridiplantae</taxon>
        <taxon>Streptophyta</taxon>
        <taxon>Embryophyta</taxon>
        <taxon>Tracheophyta</taxon>
        <taxon>Spermatophyta</taxon>
        <taxon>Magnoliopsida</taxon>
        <taxon>eudicotyledons</taxon>
        <taxon>Gunneridae</taxon>
        <taxon>Pentapetalae</taxon>
        <taxon>asterids</taxon>
        <taxon>campanulids</taxon>
        <taxon>Asterales</taxon>
        <taxon>Asteraceae</taxon>
        <taxon>Asteroideae</taxon>
        <taxon>Heliantheae alliance</taxon>
        <taxon>Eupatorieae</taxon>
        <taxon>Mikania</taxon>
    </lineage>
</organism>
<dbReference type="PROSITE" id="PS50158">
    <property type="entry name" value="ZF_CCHC"/>
    <property type="match status" value="2"/>
</dbReference>
<evidence type="ECO:0000256" key="4">
    <source>
        <dbReference type="ARBA" id="ARBA00022722"/>
    </source>
</evidence>
<dbReference type="PROSITE" id="PS00141">
    <property type="entry name" value="ASP_PROTEASE"/>
    <property type="match status" value="1"/>
</dbReference>
<feature type="domain" description="CCHC-type" evidence="10">
    <location>
        <begin position="320"/>
        <end position="335"/>
    </location>
</feature>
<dbReference type="AlphaFoldDB" id="A0A5N6MNC3"/>
<dbReference type="EMBL" id="SZYD01000015">
    <property type="protein sequence ID" value="KAD3641750.1"/>
    <property type="molecule type" value="Genomic_DNA"/>
</dbReference>
<feature type="region of interest" description="Disordered" evidence="9">
    <location>
        <begin position="245"/>
        <end position="274"/>
    </location>
</feature>
<dbReference type="SUPFAM" id="SSF50630">
    <property type="entry name" value="Acid proteases"/>
    <property type="match status" value="1"/>
</dbReference>
<dbReference type="InterPro" id="IPR001969">
    <property type="entry name" value="Aspartic_peptidase_AS"/>
</dbReference>
<dbReference type="InterPro" id="IPR001878">
    <property type="entry name" value="Znf_CCHC"/>
</dbReference>
<keyword evidence="13" id="KW-1185">Reference proteome</keyword>
<evidence type="ECO:0000256" key="9">
    <source>
        <dbReference type="SAM" id="MobiDB-lite"/>
    </source>
</evidence>
<dbReference type="Pfam" id="PF19259">
    <property type="entry name" value="Ty3_capsid"/>
    <property type="match status" value="1"/>
</dbReference>
<keyword evidence="8" id="KW-0862">Zinc</keyword>
<dbReference type="FunFam" id="3.10.20.370:FF:000001">
    <property type="entry name" value="Retrovirus-related Pol polyprotein from transposon 17.6-like protein"/>
    <property type="match status" value="1"/>
</dbReference>
<evidence type="ECO:0000256" key="8">
    <source>
        <dbReference type="PROSITE-ProRule" id="PRU00047"/>
    </source>
</evidence>
<dbReference type="GO" id="GO:0004519">
    <property type="term" value="F:endonuclease activity"/>
    <property type="evidence" value="ECO:0007669"/>
    <property type="project" value="UniProtKB-KW"/>
</dbReference>
<dbReference type="GO" id="GO:0004190">
    <property type="term" value="F:aspartic-type endopeptidase activity"/>
    <property type="evidence" value="ECO:0007669"/>
    <property type="project" value="InterPro"/>
</dbReference>
<dbReference type="OrthoDB" id="415724at2759"/>
<dbReference type="InterPro" id="IPR041373">
    <property type="entry name" value="RT_RNaseH"/>
</dbReference>
<dbReference type="Pfam" id="PF00098">
    <property type="entry name" value="zf-CCHC"/>
    <property type="match status" value="2"/>
</dbReference>
<dbReference type="InterPro" id="IPR000477">
    <property type="entry name" value="RT_dom"/>
</dbReference>
<evidence type="ECO:0000256" key="7">
    <source>
        <dbReference type="ARBA" id="ARBA00022918"/>
    </source>
</evidence>
<dbReference type="SUPFAM" id="SSF57756">
    <property type="entry name" value="Retrovirus zinc finger-like domains"/>
    <property type="match status" value="1"/>
</dbReference>
<accession>A0A5N6MNC3</accession>
<dbReference type="CDD" id="cd09274">
    <property type="entry name" value="RNase_HI_RT_Ty3"/>
    <property type="match status" value="1"/>
</dbReference>
<dbReference type="GO" id="GO:0006508">
    <property type="term" value="P:proteolysis"/>
    <property type="evidence" value="ECO:0007669"/>
    <property type="project" value="InterPro"/>
</dbReference>
<dbReference type="Pfam" id="PF08284">
    <property type="entry name" value="RVP_2"/>
    <property type="match status" value="1"/>
</dbReference>
<dbReference type="InterPro" id="IPR036875">
    <property type="entry name" value="Znf_CCHC_sf"/>
</dbReference>
<keyword evidence="8" id="KW-0479">Metal-binding</keyword>
<dbReference type="Pfam" id="PF17917">
    <property type="entry name" value="RT_RNaseH"/>
    <property type="match status" value="1"/>
</dbReference>
<dbReference type="GO" id="GO:0008270">
    <property type="term" value="F:zinc ion binding"/>
    <property type="evidence" value="ECO:0007669"/>
    <property type="project" value="UniProtKB-KW"/>
</dbReference>
<dbReference type="SMART" id="SM00343">
    <property type="entry name" value="ZnF_C2HC"/>
    <property type="match status" value="2"/>
</dbReference>
<dbReference type="Gene3D" id="3.30.70.270">
    <property type="match status" value="2"/>
</dbReference>
<comment type="caution">
    <text evidence="12">The sequence shown here is derived from an EMBL/GenBank/DDBJ whole genome shotgun (WGS) entry which is preliminary data.</text>
</comment>
<dbReference type="FunFam" id="3.30.70.270:FF:000020">
    <property type="entry name" value="Transposon Tf2-6 polyprotein-like Protein"/>
    <property type="match status" value="1"/>
</dbReference>
<keyword evidence="7" id="KW-0695">RNA-directed DNA polymerase</keyword>
<sequence length="1094" mass="125026">MADEHDTGEGSHAVELAQIREIVKEEVAKALQATIPTHMDGMQASLLDSIQQEFATLKASGDVERPSRKVTYKDFVACKPAEFKGEVDPLLSQRWIADMEGTFETCHCDATDEVVFAGNQLRERAKDWWELLRKEKGREGVKGLTWAEFKELFLKRFCPQAAIDRITEEFLHMRHKDESIDTITAVFFDKARFCPDLLQTERMWINRYHSMLNAKYREFLTPSKCETLSELIDCARERELELNRQEERGEKRKAEKEGGSSKKPKFSNSPKKFTGSREVRHCTTCGRNHLGECYAKSMNCYKCGKQGHLATQCTSPLNLCYNCYKPGHKKSECPELRGAASSGGDNRSFKGSGSGKKFEVPKPKGRAFQITADEAKDAGDVVTGTFLVNSVPAYVLFDSGASKSFVSTKFTHHTSFVLEKLIAPLEIEVADSKSFLVFDVYRNCKITIDDEEYMIDLIPMLLGEFDVVVGMDWLSSNQANIVCNRKIIQLLSPSGKEVIIHGEKKDGVVICSMIKALKYIKRGGKSYLAYVVDMEKDVKKLEDIPIVRDFSDVFPDDLPGVPPERDVEFRIDLVPGAKPIAKTPYRLAPTEMQELMTQIQELLDKGFIRPSISPWGAPVLFVKKKDGSMRMCIDYRELNKLTVKNRYPLPRIDDLFDQLQGAKWFSKIDLRSGYHQLKVRNEDVEKTTFRTRYGHYEFLVMSFGLTNAPAAFMDLMNRVCRPMLDRSVIVFIDDILVYSKNEGDHACHLREVLVTLRREKLYAKFSKCAFWLKEVQFLGHVVNADGIHVDPSKIQAVAKWSPPKTPTEVRSFLGLAGYYRRFIQDFSKIASSLTKLTRKGVKYEWGDDQERAFQELKVKLTQAPVLALPDGTDDFVVYSDASYSGLGCVLMQRGRVIAYASRQLKVHEVNYPTHDLELAAVVFALKIWRHYLYGVKCTIYTDHKSLKYFFTQKELNMRQRRWLELIKDYDCEILYHPGKANVVADALSRKEYSPIKVKVMKIVVSSEIITQIKEAQVEALKEENWKRDRIKGQIHNLDEDERGLKTRWGRVWIPPTCPFKMGIGEIGEFDYHKVKYGDNGSRGCMLASCVLFLD</sequence>
<dbReference type="Gene3D" id="2.40.70.10">
    <property type="entry name" value="Acid Proteases"/>
    <property type="match status" value="1"/>
</dbReference>
<dbReference type="SUPFAM" id="SSF56672">
    <property type="entry name" value="DNA/RNA polymerases"/>
    <property type="match status" value="1"/>
</dbReference>
<feature type="compositionally biased region" description="Basic and acidic residues" evidence="9">
    <location>
        <begin position="245"/>
        <end position="260"/>
    </location>
</feature>
<dbReference type="InterPro" id="IPR050951">
    <property type="entry name" value="Retrovirus_Pol_polyprotein"/>
</dbReference>
<dbReference type="PROSITE" id="PS50878">
    <property type="entry name" value="RT_POL"/>
    <property type="match status" value="1"/>
</dbReference>
<keyword evidence="2" id="KW-0808">Transferase</keyword>
<evidence type="ECO:0000313" key="13">
    <source>
        <dbReference type="Proteomes" id="UP000326396"/>
    </source>
</evidence>
<gene>
    <name evidence="12" type="ORF">E3N88_30974</name>
</gene>
<dbReference type="InterPro" id="IPR043502">
    <property type="entry name" value="DNA/RNA_pol_sf"/>
</dbReference>
<dbReference type="GO" id="GO:0003676">
    <property type="term" value="F:nucleic acid binding"/>
    <property type="evidence" value="ECO:0007669"/>
    <property type="project" value="InterPro"/>
</dbReference>
<dbReference type="PANTHER" id="PTHR37984">
    <property type="entry name" value="PROTEIN CBG26694"/>
    <property type="match status" value="1"/>
</dbReference>
<dbReference type="EC" id="2.7.7.49" evidence="1"/>
<feature type="region of interest" description="Disordered" evidence="9">
    <location>
        <begin position="335"/>
        <end position="362"/>
    </location>
</feature>
<dbReference type="Gene3D" id="3.10.20.370">
    <property type="match status" value="1"/>
</dbReference>
<dbReference type="PANTHER" id="PTHR37984:SF5">
    <property type="entry name" value="PROTEIN NYNRIN-LIKE"/>
    <property type="match status" value="1"/>
</dbReference>
<feature type="domain" description="CCHC-type" evidence="10">
    <location>
        <begin position="300"/>
        <end position="315"/>
    </location>
</feature>